<dbReference type="GO" id="GO:0015074">
    <property type="term" value="P:DNA integration"/>
    <property type="evidence" value="ECO:0007669"/>
    <property type="project" value="InterPro"/>
</dbReference>
<proteinExistence type="predicted"/>
<accession>A0A3B0YVR6</accession>
<feature type="domain" description="Integrase catalytic" evidence="1">
    <location>
        <begin position="8"/>
        <end position="59"/>
    </location>
</feature>
<dbReference type="SUPFAM" id="SSF53098">
    <property type="entry name" value="Ribonuclease H-like"/>
    <property type="match status" value="1"/>
</dbReference>
<dbReference type="EMBL" id="UOFN01000093">
    <property type="protein sequence ID" value="VAW78339.1"/>
    <property type="molecule type" value="Genomic_DNA"/>
</dbReference>
<dbReference type="InterPro" id="IPR001584">
    <property type="entry name" value="Integrase_cat-core"/>
</dbReference>
<protein>
    <recommendedName>
        <fullName evidence="1">Integrase catalytic domain-containing protein</fullName>
    </recommendedName>
</protein>
<dbReference type="AlphaFoldDB" id="A0A3B0YVR6"/>
<name>A0A3B0YVR6_9ZZZZ</name>
<dbReference type="InterPro" id="IPR012337">
    <property type="entry name" value="RNaseH-like_sf"/>
</dbReference>
<gene>
    <name evidence="2" type="ORF">MNBD_GAMMA15-381</name>
</gene>
<sequence>MNDNAEMESFFHQFKAERIHRNEYVTEKELRAVVIEYVGFYNKKRLHSSLNYLTPDAYEVSLA</sequence>
<organism evidence="2">
    <name type="scientific">hydrothermal vent metagenome</name>
    <dbReference type="NCBI Taxonomy" id="652676"/>
    <lineage>
        <taxon>unclassified sequences</taxon>
        <taxon>metagenomes</taxon>
        <taxon>ecological metagenomes</taxon>
    </lineage>
</organism>
<dbReference type="PANTHER" id="PTHR46889">
    <property type="entry name" value="TRANSPOSASE INSF FOR INSERTION SEQUENCE IS3B-RELATED"/>
    <property type="match status" value="1"/>
</dbReference>
<dbReference type="Pfam" id="PF13333">
    <property type="entry name" value="rve_2"/>
    <property type="match status" value="1"/>
</dbReference>
<evidence type="ECO:0000259" key="1">
    <source>
        <dbReference type="Pfam" id="PF13333"/>
    </source>
</evidence>
<dbReference type="PANTHER" id="PTHR46889:SF4">
    <property type="entry name" value="TRANSPOSASE INSO FOR INSERTION SEQUENCE ELEMENT IS911B-RELATED"/>
    <property type="match status" value="1"/>
</dbReference>
<evidence type="ECO:0000313" key="2">
    <source>
        <dbReference type="EMBL" id="VAW78339.1"/>
    </source>
</evidence>
<dbReference type="InterPro" id="IPR050900">
    <property type="entry name" value="Transposase_IS3/IS150/IS904"/>
</dbReference>
<reference evidence="2" key="1">
    <citation type="submission" date="2018-06" db="EMBL/GenBank/DDBJ databases">
        <authorList>
            <person name="Zhirakovskaya E."/>
        </authorList>
    </citation>
    <scope>NUCLEOTIDE SEQUENCE</scope>
</reference>